<dbReference type="GO" id="GO:0090708">
    <property type="term" value="P:specification of plant organ axis polarity"/>
    <property type="evidence" value="ECO:0007669"/>
    <property type="project" value="UniProtKB-ARBA"/>
</dbReference>
<feature type="region of interest" description="Disordered" evidence="9">
    <location>
        <begin position="359"/>
        <end position="393"/>
    </location>
</feature>
<dbReference type="InterPro" id="IPR048351">
    <property type="entry name" value="SOK_DIX"/>
</dbReference>
<comment type="caution">
    <text evidence="11">The sequence shown here is derived from an EMBL/GenBank/DDBJ whole genome shotgun (WGS) entry which is preliminary data.</text>
</comment>
<feature type="compositionally biased region" description="Basic and acidic residues" evidence="9">
    <location>
        <begin position="199"/>
        <end position="208"/>
    </location>
</feature>
<dbReference type="InterPro" id="IPR021182">
    <property type="entry name" value="SOK_magnoliopsida"/>
</dbReference>
<dbReference type="Proteomes" id="UP001151287">
    <property type="component" value="Unassembled WGS sequence"/>
</dbReference>
<keyword evidence="5" id="KW-0472">Membrane</keyword>
<evidence type="ECO:0000259" key="10">
    <source>
        <dbReference type="Pfam" id="PF06136"/>
    </source>
</evidence>
<evidence type="ECO:0000256" key="4">
    <source>
        <dbReference type="ARBA" id="ARBA00022618"/>
    </source>
</evidence>
<proteinExistence type="inferred from homology"/>
<feature type="compositionally biased region" description="Acidic residues" evidence="9">
    <location>
        <begin position="375"/>
        <end position="385"/>
    </location>
</feature>
<keyword evidence="3" id="KW-1003">Cell membrane</keyword>
<gene>
    <name evidence="11" type="ORF">LUZ63_018568</name>
</gene>
<evidence type="ECO:0000256" key="9">
    <source>
        <dbReference type="SAM" id="MobiDB-lite"/>
    </source>
</evidence>
<reference evidence="11" key="1">
    <citation type="journal article" date="2022" name="Cell">
        <title>Repeat-based holocentromeres influence genome architecture and karyotype evolution.</title>
        <authorList>
            <person name="Hofstatter P.G."/>
            <person name="Thangavel G."/>
            <person name="Lux T."/>
            <person name="Neumann P."/>
            <person name="Vondrak T."/>
            <person name="Novak P."/>
            <person name="Zhang M."/>
            <person name="Costa L."/>
            <person name="Castellani M."/>
            <person name="Scott A."/>
            <person name="Toegelov H."/>
            <person name="Fuchs J."/>
            <person name="Mata-Sucre Y."/>
            <person name="Dias Y."/>
            <person name="Vanzela A.L.L."/>
            <person name="Huettel B."/>
            <person name="Almeida C.C.S."/>
            <person name="Simkova H."/>
            <person name="Souza G."/>
            <person name="Pedrosa-Harand A."/>
            <person name="Macas J."/>
            <person name="Mayer K.F.X."/>
            <person name="Houben A."/>
            <person name="Marques A."/>
        </authorList>
    </citation>
    <scope>NUCLEOTIDE SEQUENCE</scope>
    <source>
        <strain evidence="11">RhyBre1mFocal</strain>
    </source>
</reference>
<name>A0A9Q0HII2_9POAL</name>
<comment type="similarity">
    <text evidence="7">Belongs to the SOSEKI family.</text>
</comment>
<evidence type="ECO:0000256" key="3">
    <source>
        <dbReference type="ARBA" id="ARBA00022475"/>
    </source>
</evidence>
<dbReference type="EMBL" id="JAMQYH010000005">
    <property type="protein sequence ID" value="KAJ1687178.1"/>
    <property type="molecule type" value="Genomic_DNA"/>
</dbReference>
<evidence type="ECO:0000256" key="5">
    <source>
        <dbReference type="ARBA" id="ARBA00023136"/>
    </source>
</evidence>
<accession>A0A9Q0HII2</accession>
<dbReference type="PANTHER" id="PTHR31083">
    <property type="entry name" value="UPSTREAM OF FLC PROTEIN (DUF966)"/>
    <property type="match status" value="1"/>
</dbReference>
<protein>
    <recommendedName>
        <fullName evidence="10">SOSEKI DIX-like domain-containing protein</fullName>
    </recommendedName>
</protein>
<evidence type="ECO:0000256" key="7">
    <source>
        <dbReference type="ARBA" id="ARBA00024211"/>
    </source>
</evidence>
<feature type="compositionally biased region" description="Acidic residues" evidence="9">
    <location>
        <begin position="184"/>
        <end position="198"/>
    </location>
</feature>
<comment type="subcellular location">
    <subcellularLocation>
        <location evidence="1">Cell membrane</location>
        <topology evidence="1">Peripheral membrane protein</topology>
        <orientation evidence="1">Cytoplasmic side</orientation>
    </subcellularLocation>
</comment>
<evidence type="ECO:0000313" key="12">
    <source>
        <dbReference type="Proteomes" id="UP001151287"/>
    </source>
</evidence>
<dbReference type="Pfam" id="PF06136">
    <property type="entry name" value="SOK"/>
    <property type="match status" value="1"/>
</dbReference>
<feature type="domain" description="SOSEKI DIX-like" evidence="10">
    <location>
        <begin position="66"/>
        <end position="154"/>
    </location>
</feature>
<dbReference type="OrthoDB" id="1280899at2759"/>
<dbReference type="GO" id="GO:0051302">
    <property type="term" value="P:regulation of cell division"/>
    <property type="evidence" value="ECO:0007669"/>
    <property type="project" value="UniProtKB-ARBA"/>
</dbReference>
<sequence length="413" mass="46015">MVSLVRDHLSLSHTHTRTSFSILFFLVLMEGGGVDNGRRTRLSREVSPDRARGMQPRCTRVIARKVQIVYYLSRNGQLEHPHFMELPQFPNQQLRLKDVMDRLTALRGKGMPSLYSWSCKRSYKNGYVWNDLSENDIIYPSDGAEYVLKGSEIIPGCAERFHHLQISNRFSSKPLSITHKQYMEPDDEQDVQTDDTDERDPLEHDYRDNITPGVRQTTRTPTVTITHKKPPSNHSRQIELPSEDGSPPSSSSSDKHLNLTAEPGQEPGPTRPNSMFLQLIACGAGAVSAKGSGRKSSGALHRGVVNRLAAGRVGLDDELSQVPHNSRCGGLSVEDKEYFSGSIVEVRCQAVPEPALKKSNSYNEERSSRLGIGDETAEATGEEEEQVRAADGVKGKCIPSRKKISAKFQPQKH</sequence>
<keyword evidence="2" id="KW-0217">Developmental protein</keyword>
<dbReference type="GO" id="GO:0005886">
    <property type="term" value="C:plasma membrane"/>
    <property type="evidence" value="ECO:0007669"/>
    <property type="project" value="UniProtKB-SubCell"/>
</dbReference>
<organism evidence="11 12">
    <name type="scientific">Rhynchospora breviuscula</name>
    <dbReference type="NCBI Taxonomy" id="2022672"/>
    <lineage>
        <taxon>Eukaryota</taxon>
        <taxon>Viridiplantae</taxon>
        <taxon>Streptophyta</taxon>
        <taxon>Embryophyta</taxon>
        <taxon>Tracheophyta</taxon>
        <taxon>Spermatophyta</taxon>
        <taxon>Magnoliopsida</taxon>
        <taxon>Liliopsida</taxon>
        <taxon>Poales</taxon>
        <taxon>Cyperaceae</taxon>
        <taxon>Cyperoideae</taxon>
        <taxon>Rhynchosporeae</taxon>
        <taxon>Rhynchospora</taxon>
    </lineage>
</organism>
<evidence type="ECO:0000256" key="1">
    <source>
        <dbReference type="ARBA" id="ARBA00004413"/>
    </source>
</evidence>
<dbReference type="GO" id="GO:2000067">
    <property type="term" value="P:regulation of root morphogenesis"/>
    <property type="evidence" value="ECO:0007669"/>
    <property type="project" value="UniProtKB-ARBA"/>
</dbReference>
<evidence type="ECO:0000256" key="2">
    <source>
        <dbReference type="ARBA" id="ARBA00022473"/>
    </source>
</evidence>
<feature type="compositionally biased region" description="Low complexity" evidence="9">
    <location>
        <begin position="211"/>
        <end position="225"/>
    </location>
</feature>
<evidence type="ECO:0000256" key="6">
    <source>
        <dbReference type="ARBA" id="ARBA00023306"/>
    </source>
</evidence>
<evidence type="ECO:0000313" key="11">
    <source>
        <dbReference type="EMBL" id="KAJ1687178.1"/>
    </source>
</evidence>
<dbReference type="GO" id="GO:0051258">
    <property type="term" value="P:protein polymerization"/>
    <property type="evidence" value="ECO:0007669"/>
    <property type="project" value="UniProtKB-ARBA"/>
</dbReference>
<keyword evidence="12" id="KW-1185">Reference proteome</keyword>
<dbReference type="PANTHER" id="PTHR31083:SF18">
    <property type="entry name" value="PROTEIN SOSEKI 2"/>
    <property type="match status" value="1"/>
</dbReference>
<dbReference type="InterPro" id="IPR010369">
    <property type="entry name" value="SOK"/>
</dbReference>
<keyword evidence="6" id="KW-0131">Cell cycle</keyword>
<dbReference type="GO" id="GO:0051301">
    <property type="term" value="P:cell division"/>
    <property type="evidence" value="ECO:0007669"/>
    <property type="project" value="UniProtKB-KW"/>
</dbReference>
<evidence type="ECO:0000256" key="8">
    <source>
        <dbReference type="ARBA" id="ARBA00046534"/>
    </source>
</evidence>
<dbReference type="AlphaFoldDB" id="A0A9Q0HII2"/>
<comment type="subunit">
    <text evidence="8">Homodimer. Forms long polymer filaments with other SOKs proteins polymers (e.g. SOK1, SOK2, SOK3 and SOK4) crucial for polar localization and biological activity. Binds to ANGUSTIFOLIA (AN).</text>
</comment>
<feature type="region of interest" description="Disordered" evidence="9">
    <location>
        <begin position="182"/>
        <end position="273"/>
    </location>
</feature>
<dbReference type="PIRSF" id="PIRSF031043">
    <property type="entry name" value="UCP031043"/>
    <property type="match status" value="1"/>
</dbReference>
<keyword evidence="4" id="KW-0132">Cell division</keyword>